<keyword evidence="1" id="KW-0732">Signal</keyword>
<evidence type="ECO:0000256" key="1">
    <source>
        <dbReference type="SAM" id="SignalP"/>
    </source>
</evidence>
<evidence type="ECO:0000313" key="3">
    <source>
        <dbReference type="Proteomes" id="UP000249467"/>
    </source>
</evidence>
<proteinExistence type="predicted"/>
<name>A0A2W4VXS1_9CYAN</name>
<dbReference type="PROSITE" id="PS51257">
    <property type="entry name" value="PROKAR_LIPOPROTEIN"/>
    <property type="match status" value="1"/>
</dbReference>
<sequence length="166" mass="18430">MKKVFYSIVAISIGCFSSNFVAIGEAQAIEEGLYWGGGSRYIRIAKQASSMGNSDSDRVCYHGFSPNGSVITSLKLEIPRYQTGIDYEVYRLQAPKTNNLANLAIQQNTASPDKITFGKLVGRFVREGSEYKRDGYSASDGTPELQECLDSTKPYFKQILSGRDRR</sequence>
<dbReference type="Proteomes" id="UP000249467">
    <property type="component" value="Unassembled WGS sequence"/>
</dbReference>
<reference evidence="2 3" key="1">
    <citation type="submission" date="2018-04" db="EMBL/GenBank/DDBJ databases">
        <authorList>
            <person name="Go L.Y."/>
            <person name="Mitchell J.A."/>
        </authorList>
    </citation>
    <scope>NUCLEOTIDE SEQUENCE [LARGE SCALE GENOMIC DNA]</scope>
    <source>
        <strain evidence="2">ULC066bin1</strain>
    </source>
</reference>
<gene>
    <name evidence="2" type="ORF">DCF19_18500</name>
</gene>
<reference evidence="2 3" key="2">
    <citation type="submission" date="2018-06" db="EMBL/GenBank/DDBJ databases">
        <title>Metagenomic assembly of (sub)arctic Cyanobacteria and their associated microbiome from non-axenic cultures.</title>
        <authorList>
            <person name="Baurain D."/>
        </authorList>
    </citation>
    <scope>NUCLEOTIDE SEQUENCE [LARGE SCALE GENOMIC DNA]</scope>
    <source>
        <strain evidence="2">ULC066bin1</strain>
    </source>
</reference>
<dbReference type="EMBL" id="QBML01000029">
    <property type="protein sequence ID" value="PZO37674.1"/>
    <property type="molecule type" value="Genomic_DNA"/>
</dbReference>
<evidence type="ECO:0000313" key="2">
    <source>
        <dbReference type="EMBL" id="PZO37674.1"/>
    </source>
</evidence>
<organism evidence="2 3">
    <name type="scientific">Pseudanabaena frigida</name>
    <dbReference type="NCBI Taxonomy" id="945775"/>
    <lineage>
        <taxon>Bacteria</taxon>
        <taxon>Bacillati</taxon>
        <taxon>Cyanobacteriota</taxon>
        <taxon>Cyanophyceae</taxon>
        <taxon>Pseudanabaenales</taxon>
        <taxon>Pseudanabaenaceae</taxon>
        <taxon>Pseudanabaena</taxon>
    </lineage>
</organism>
<comment type="caution">
    <text evidence="2">The sequence shown here is derived from an EMBL/GenBank/DDBJ whole genome shotgun (WGS) entry which is preliminary data.</text>
</comment>
<protein>
    <submittedName>
        <fullName evidence="2">Uncharacterized protein</fullName>
    </submittedName>
</protein>
<feature type="chain" id="PRO_5015849294" evidence="1">
    <location>
        <begin position="22"/>
        <end position="166"/>
    </location>
</feature>
<feature type="signal peptide" evidence="1">
    <location>
        <begin position="1"/>
        <end position="21"/>
    </location>
</feature>
<dbReference type="AlphaFoldDB" id="A0A2W4VXS1"/>
<accession>A0A2W4VXS1</accession>